<keyword evidence="6" id="KW-1185">Reference proteome</keyword>
<dbReference type="GO" id="GO:0004587">
    <property type="term" value="F:ornithine aminotransferase activity"/>
    <property type="evidence" value="ECO:0007669"/>
    <property type="project" value="UniProtKB-EC"/>
</dbReference>
<dbReference type="Pfam" id="PF00202">
    <property type="entry name" value="Aminotran_3"/>
    <property type="match status" value="1"/>
</dbReference>
<evidence type="ECO:0000256" key="2">
    <source>
        <dbReference type="ARBA" id="ARBA00008954"/>
    </source>
</evidence>
<dbReference type="EC" id="2.6.1.13" evidence="4"/>
<reference evidence="5 6" key="1">
    <citation type="submission" date="2016-03" db="EMBL/GenBank/DDBJ databases">
        <title>Trachymyrmex septentrionalis WGS genome.</title>
        <authorList>
            <person name="Nygaard S."/>
            <person name="Hu H."/>
            <person name="Boomsma J."/>
            <person name="Zhang G."/>
        </authorList>
    </citation>
    <scope>NUCLEOTIDE SEQUENCE [LARGE SCALE GENOMIC DNA]</scope>
    <source>
        <strain evidence="5">Tsep2-gDNA-1</strain>
        <tissue evidence="5">Whole body</tissue>
    </source>
</reference>
<dbReference type="InterPro" id="IPR050103">
    <property type="entry name" value="Class-III_PLP-dep_AT"/>
</dbReference>
<dbReference type="InterPro" id="IPR005814">
    <property type="entry name" value="Aminotrans_3"/>
</dbReference>
<keyword evidence="4 5" id="KW-0032">Aminotransferase</keyword>
<dbReference type="SUPFAM" id="SSF53383">
    <property type="entry name" value="PLP-dependent transferases"/>
    <property type="match status" value="1"/>
</dbReference>
<evidence type="ECO:0000313" key="5">
    <source>
        <dbReference type="EMBL" id="KYN43075.1"/>
    </source>
</evidence>
<comment type="similarity">
    <text evidence="2 4">Belongs to the class-III pyridoxal-phosphate-dependent aminotransferase family.</text>
</comment>
<dbReference type="InterPro" id="IPR015424">
    <property type="entry name" value="PyrdxlP-dep_Trfase"/>
</dbReference>
<keyword evidence="3 4" id="KW-0663">Pyridoxal phosphate</keyword>
<gene>
    <name evidence="5" type="ORF">ALC56_02450</name>
</gene>
<organism evidence="5 6">
    <name type="scientific">Trachymyrmex septentrionalis</name>
    <dbReference type="NCBI Taxonomy" id="34720"/>
    <lineage>
        <taxon>Eukaryota</taxon>
        <taxon>Metazoa</taxon>
        <taxon>Ecdysozoa</taxon>
        <taxon>Arthropoda</taxon>
        <taxon>Hexapoda</taxon>
        <taxon>Insecta</taxon>
        <taxon>Pterygota</taxon>
        <taxon>Neoptera</taxon>
        <taxon>Endopterygota</taxon>
        <taxon>Hymenoptera</taxon>
        <taxon>Apocrita</taxon>
        <taxon>Aculeata</taxon>
        <taxon>Formicoidea</taxon>
        <taxon>Formicidae</taxon>
        <taxon>Myrmicinae</taxon>
        <taxon>Trachymyrmex</taxon>
    </lineage>
</organism>
<name>A0A151K0H2_9HYME</name>
<dbReference type="GO" id="GO:0005737">
    <property type="term" value="C:cytoplasm"/>
    <property type="evidence" value="ECO:0007669"/>
    <property type="project" value="TreeGrafter"/>
</dbReference>
<dbReference type="InterPro" id="IPR015422">
    <property type="entry name" value="PyrdxlP-dep_Trfase_small"/>
</dbReference>
<evidence type="ECO:0000256" key="1">
    <source>
        <dbReference type="ARBA" id="ARBA00001933"/>
    </source>
</evidence>
<dbReference type="Proteomes" id="UP000078541">
    <property type="component" value="Unassembled WGS sequence"/>
</dbReference>
<comment type="pathway">
    <text evidence="4">Amino-acid biosynthesis; L-proline biosynthesis; L-glutamate 5-semialdehyde from L-ornithine: step 1/1.</text>
</comment>
<dbReference type="Gene3D" id="3.90.1150.10">
    <property type="entry name" value="Aspartate Aminotransferase, domain 1"/>
    <property type="match status" value="1"/>
</dbReference>
<comment type="cofactor">
    <cofactor evidence="1 4">
        <name>pyridoxal 5'-phosphate</name>
        <dbReference type="ChEBI" id="CHEBI:597326"/>
    </cofactor>
</comment>
<dbReference type="PANTHER" id="PTHR11986">
    <property type="entry name" value="AMINOTRANSFERASE CLASS III"/>
    <property type="match status" value="1"/>
</dbReference>
<dbReference type="GO" id="GO:0042802">
    <property type="term" value="F:identical protein binding"/>
    <property type="evidence" value="ECO:0007669"/>
    <property type="project" value="TreeGrafter"/>
</dbReference>
<sequence length="253" mass="28513">MPFTSQQVFDRESKYGAYNYHPLPVALCKDQGIFMWNVEGKRYFDFLSTYLAVNTHTKIHISQNQVKIMFAESNFWGRTMSAVSSSIPNGYNGFGIDGALQRTLVDPNVCAFMVEPIQGEASVVVPKDGYLRGICELCWIADKVRIAVDHENAKPDILMLGKALSGGFYLVFKILANDPILLIIKGHLFRDELNKLPKEIITLVRGKGLLNAIVINEKIDAWDICVKLKDLIITEEQICECADIIFKTILTYT</sequence>
<dbReference type="PANTHER" id="PTHR11986:SF18">
    <property type="entry name" value="ORNITHINE AMINOTRANSFERASE, MITOCHONDRIAL"/>
    <property type="match status" value="1"/>
</dbReference>
<evidence type="ECO:0000313" key="6">
    <source>
        <dbReference type="Proteomes" id="UP000078541"/>
    </source>
</evidence>
<protein>
    <recommendedName>
        <fullName evidence="4">Ornithine aminotransferase</fullName>
        <ecNumber evidence="4">2.6.1.13</ecNumber>
    </recommendedName>
</protein>
<dbReference type="GO" id="GO:0010121">
    <property type="term" value="P:L-arginine catabolic process to proline via ornithine"/>
    <property type="evidence" value="ECO:0007669"/>
    <property type="project" value="TreeGrafter"/>
</dbReference>
<dbReference type="GO" id="GO:0030170">
    <property type="term" value="F:pyridoxal phosphate binding"/>
    <property type="evidence" value="ECO:0007669"/>
    <property type="project" value="InterPro"/>
</dbReference>
<keyword evidence="4 5" id="KW-0808">Transferase</keyword>
<evidence type="ECO:0000256" key="3">
    <source>
        <dbReference type="ARBA" id="ARBA00022898"/>
    </source>
</evidence>
<accession>A0A151K0H2</accession>
<dbReference type="Gene3D" id="3.40.640.10">
    <property type="entry name" value="Type I PLP-dependent aspartate aminotransferase-like (Major domain)"/>
    <property type="match status" value="1"/>
</dbReference>
<dbReference type="GO" id="GO:0019544">
    <property type="term" value="P:L-arginine catabolic process to L-glutamate"/>
    <property type="evidence" value="ECO:0007669"/>
    <property type="project" value="TreeGrafter"/>
</dbReference>
<dbReference type="STRING" id="34720.A0A151K0H2"/>
<dbReference type="EMBL" id="KQ981296">
    <property type="protein sequence ID" value="KYN43075.1"/>
    <property type="molecule type" value="Genomic_DNA"/>
</dbReference>
<comment type="catalytic activity">
    <reaction evidence="4">
        <text>a 2-oxocarboxylate + L-ornithine = L-glutamate 5-semialdehyde + an L-alpha-amino acid</text>
        <dbReference type="Rhea" id="RHEA:13877"/>
        <dbReference type="ChEBI" id="CHEBI:35179"/>
        <dbReference type="ChEBI" id="CHEBI:46911"/>
        <dbReference type="ChEBI" id="CHEBI:58066"/>
        <dbReference type="ChEBI" id="CHEBI:59869"/>
        <dbReference type="EC" id="2.6.1.13"/>
    </reaction>
</comment>
<proteinExistence type="inferred from homology"/>
<dbReference type="AlphaFoldDB" id="A0A151K0H2"/>
<evidence type="ECO:0000256" key="4">
    <source>
        <dbReference type="RuleBase" id="RU365036"/>
    </source>
</evidence>
<dbReference type="InterPro" id="IPR015421">
    <property type="entry name" value="PyrdxlP-dep_Trfase_major"/>
</dbReference>